<dbReference type="GO" id="GO:0031992">
    <property type="term" value="F:energy transducer activity"/>
    <property type="evidence" value="ECO:0007669"/>
    <property type="project" value="TreeGrafter"/>
</dbReference>
<dbReference type="GO" id="GO:0055085">
    <property type="term" value="P:transmembrane transport"/>
    <property type="evidence" value="ECO:0007669"/>
    <property type="project" value="InterPro"/>
</dbReference>
<accession>A0A437MBX9</accession>
<evidence type="ECO:0000256" key="5">
    <source>
        <dbReference type="ARBA" id="ARBA00022519"/>
    </source>
</evidence>
<dbReference type="NCBIfam" id="TIGR01352">
    <property type="entry name" value="tonB_Cterm"/>
    <property type="match status" value="1"/>
</dbReference>
<comment type="subcellular location">
    <subcellularLocation>
        <location evidence="1">Cell inner membrane</location>
        <topology evidence="1">Single-pass membrane protein</topology>
        <orientation evidence="1">Periplasmic side</orientation>
    </subcellularLocation>
</comment>
<evidence type="ECO:0000256" key="9">
    <source>
        <dbReference type="ARBA" id="ARBA00023136"/>
    </source>
</evidence>
<keyword evidence="13" id="KW-1185">Reference proteome</keyword>
<sequence length="167" mass="17576">MTSPVEPASEPEPAPPEPAPVDPPLSEVAPAPTDVAPGDLPIPQPPVPAARSTSQAPVQPPAPPPTKPAPNDQQSADWHARVLGRLNAVKAYPASARARRQQGVTMIRLVIDRGGKVLDVGLERSSGFALLDREALALPGRAMPLPAPPDNVPGQRIELVVPVEFYF</sequence>
<dbReference type="PANTHER" id="PTHR33446">
    <property type="entry name" value="PROTEIN TONB-RELATED"/>
    <property type="match status" value="1"/>
</dbReference>
<name>A0A437MBX9_9SPHN</name>
<protein>
    <submittedName>
        <fullName evidence="12">Energy transducer TonB</fullName>
    </submittedName>
</protein>
<evidence type="ECO:0000259" key="11">
    <source>
        <dbReference type="PROSITE" id="PS52015"/>
    </source>
</evidence>
<dbReference type="GO" id="GO:0098797">
    <property type="term" value="C:plasma membrane protein complex"/>
    <property type="evidence" value="ECO:0007669"/>
    <property type="project" value="TreeGrafter"/>
</dbReference>
<evidence type="ECO:0000256" key="7">
    <source>
        <dbReference type="ARBA" id="ARBA00022927"/>
    </source>
</evidence>
<evidence type="ECO:0000256" key="3">
    <source>
        <dbReference type="ARBA" id="ARBA00022448"/>
    </source>
</evidence>
<keyword evidence="6" id="KW-0812">Transmembrane</keyword>
<evidence type="ECO:0000256" key="10">
    <source>
        <dbReference type="SAM" id="MobiDB-lite"/>
    </source>
</evidence>
<keyword evidence="5" id="KW-0997">Cell inner membrane</keyword>
<dbReference type="Pfam" id="PF03544">
    <property type="entry name" value="TonB_C"/>
    <property type="match status" value="1"/>
</dbReference>
<dbReference type="InterPro" id="IPR051045">
    <property type="entry name" value="TonB-dependent_transducer"/>
</dbReference>
<evidence type="ECO:0000313" key="12">
    <source>
        <dbReference type="EMBL" id="RVT95135.1"/>
    </source>
</evidence>
<keyword evidence="8" id="KW-1133">Transmembrane helix</keyword>
<feature type="domain" description="TonB C-terminal" evidence="11">
    <location>
        <begin position="77"/>
        <end position="167"/>
    </location>
</feature>
<keyword evidence="9" id="KW-0472">Membrane</keyword>
<comment type="caution">
    <text evidence="12">The sequence shown here is derived from an EMBL/GenBank/DDBJ whole genome shotgun (WGS) entry which is preliminary data.</text>
</comment>
<feature type="region of interest" description="Disordered" evidence="10">
    <location>
        <begin position="1"/>
        <end position="77"/>
    </location>
</feature>
<evidence type="ECO:0000256" key="6">
    <source>
        <dbReference type="ARBA" id="ARBA00022692"/>
    </source>
</evidence>
<evidence type="ECO:0000256" key="1">
    <source>
        <dbReference type="ARBA" id="ARBA00004383"/>
    </source>
</evidence>
<dbReference type="AlphaFoldDB" id="A0A437MBX9"/>
<dbReference type="EMBL" id="SACN01000001">
    <property type="protein sequence ID" value="RVT95135.1"/>
    <property type="molecule type" value="Genomic_DNA"/>
</dbReference>
<feature type="compositionally biased region" description="Pro residues" evidence="10">
    <location>
        <begin position="58"/>
        <end position="68"/>
    </location>
</feature>
<evidence type="ECO:0000256" key="2">
    <source>
        <dbReference type="ARBA" id="ARBA00006555"/>
    </source>
</evidence>
<keyword evidence="4" id="KW-1003">Cell membrane</keyword>
<dbReference type="PROSITE" id="PS52015">
    <property type="entry name" value="TONB_CTD"/>
    <property type="match status" value="1"/>
</dbReference>
<dbReference type="InterPro" id="IPR006260">
    <property type="entry name" value="TonB/TolA_C"/>
</dbReference>
<comment type="similarity">
    <text evidence="2">Belongs to the TonB family.</text>
</comment>
<keyword evidence="7" id="KW-0653">Protein transport</keyword>
<evidence type="ECO:0000256" key="8">
    <source>
        <dbReference type="ARBA" id="ARBA00022989"/>
    </source>
</evidence>
<keyword evidence="3" id="KW-0813">Transport</keyword>
<feature type="compositionally biased region" description="Pro residues" evidence="10">
    <location>
        <begin position="10"/>
        <end position="23"/>
    </location>
</feature>
<dbReference type="Proteomes" id="UP000282971">
    <property type="component" value="Unassembled WGS sequence"/>
</dbReference>
<gene>
    <name evidence="12" type="ORF">EOD43_10355</name>
</gene>
<reference evidence="12 13" key="1">
    <citation type="submission" date="2019-01" db="EMBL/GenBank/DDBJ databases">
        <authorList>
            <person name="Chen W.-M."/>
        </authorList>
    </citation>
    <scope>NUCLEOTIDE SEQUENCE [LARGE SCALE GENOMIC DNA]</scope>
    <source>
        <strain evidence="12 13">CCP-7</strain>
    </source>
</reference>
<dbReference type="SUPFAM" id="SSF74653">
    <property type="entry name" value="TolA/TonB C-terminal domain"/>
    <property type="match status" value="1"/>
</dbReference>
<evidence type="ECO:0000256" key="4">
    <source>
        <dbReference type="ARBA" id="ARBA00022475"/>
    </source>
</evidence>
<dbReference type="GO" id="GO:0015031">
    <property type="term" value="P:protein transport"/>
    <property type="evidence" value="ECO:0007669"/>
    <property type="project" value="UniProtKB-KW"/>
</dbReference>
<dbReference type="InterPro" id="IPR037682">
    <property type="entry name" value="TonB_C"/>
</dbReference>
<dbReference type="OrthoDB" id="8481221at2"/>
<organism evidence="12 13">
    <name type="scientific">Sphingomonas crocodyli</name>
    <dbReference type="NCBI Taxonomy" id="1979270"/>
    <lineage>
        <taxon>Bacteria</taxon>
        <taxon>Pseudomonadati</taxon>
        <taxon>Pseudomonadota</taxon>
        <taxon>Alphaproteobacteria</taxon>
        <taxon>Sphingomonadales</taxon>
        <taxon>Sphingomonadaceae</taxon>
        <taxon>Sphingomonas</taxon>
    </lineage>
</organism>
<evidence type="ECO:0000313" key="13">
    <source>
        <dbReference type="Proteomes" id="UP000282971"/>
    </source>
</evidence>
<dbReference type="PANTHER" id="PTHR33446:SF2">
    <property type="entry name" value="PROTEIN TONB"/>
    <property type="match status" value="1"/>
</dbReference>
<dbReference type="Gene3D" id="3.30.1150.10">
    <property type="match status" value="1"/>
</dbReference>
<proteinExistence type="inferred from homology"/>